<name>A0A4V1ISN6_9FUNG</name>
<dbReference type="SUPFAM" id="SSF52047">
    <property type="entry name" value="RNI-like"/>
    <property type="match status" value="1"/>
</dbReference>
<proteinExistence type="predicted"/>
<dbReference type="InterPro" id="IPR032675">
    <property type="entry name" value="LRR_dom_sf"/>
</dbReference>
<organism evidence="1 2">
    <name type="scientific">Blyttiomyces helicus</name>
    <dbReference type="NCBI Taxonomy" id="388810"/>
    <lineage>
        <taxon>Eukaryota</taxon>
        <taxon>Fungi</taxon>
        <taxon>Fungi incertae sedis</taxon>
        <taxon>Chytridiomycota</taxon>
        <taxon>Chytridiomycota incertae sedis</taxon>
        <taxon>Chytridiomycetes</taxon>
        <taxon>Chytridiomycetes incertae sedis</taxon>
        <taxon>Blyttiomyces</taxon>
    </lineage>
</organism>
<accession>A0A4V1ISN6</accession>
<dbReference type="EMBL" id="KZ993980">
    <property type="protein sequence ID" value="RKO94187.1"/>
    <property type="molecule type" value="Genomic_DNA"/>
</dbReference>
<keyword evidence="2" id="KW-1185">Reference proteome</keyword>
<evidence type="ECO:0000313" key="2">
    <source>
        <dbReference type="Proteomes" id="UP000269721"/>
    </source>
</evidence>
<dbReference type="AlphaFoldDB" id="A0A4V1ISN6"/>
<evidence type="ECO:0008006" key="3">
    <source>
        <dbReference type="Google" id="ProtNLM"/>
    </source>
</evidence>
<dbReference type="OrthoDB" id="10257471at2759"/>
<protein>
    <recommendedName>
        <fullName evidence="3">F-box domain-containing protein</fullName>
    </recommendedName>
</protein>
<dbReference type="Proteomes" id="UP000269721">
    <property type="component" value="Unassembled WGS sequence"/>
</dbReference>
<gene>
    <name evidence="1" type="ORF">BDK51DRAFT_41985</name>
</gene>
<sequence length="387" mass="41659">MRLLGAHRIGGALGGCICYLREDVRGPGVRQLLLLFSDGAGHGAGREHPVPRLHGTRSVSCPQAPARALLRANSIPALLLVDIVRRLNVSSPGLIALDLTAYLHSYGTYADLKEIASTIARLEFLSIPCQLSQLLSDNLLAATSPALRSWVPEDSSLIILNEPATSLSHLIEFSAFAVSASHMNKLAVLRPPLRRLNLFYAELGSESSLAALLAACPSIRELDLGYCTCDGDALTDKTLTALADHPPLFNLNLAGHPPLTASAPASFLQAQGSDLCYLDFDWLGPAPFAAIATHAQNIHHIIITIDNHSVTNGVVPAFDWEIVQFVKDLVLACPRLQTFAPRWATTPDMRAFLAGCGLRHEGVADVNPFEESMYDAARFAGVGRLRL</sequence>
<dbReference type="Gene3D" id="3.80.10.10">
    <property type="entry name" value="Ribonuclease Inhibitor"/>
    <property type="match status" value="1"/>
</dbReference>
<evidence type="ECO:0000313" key="1">
    <source>
        <dbReference type="EMBL" id="RKO94187.1"/>
    </source>
</evidence>
<reference evidence="2" key="1">
    <citation type="journal article" date="2018" name="Nat. Microbiol.">
        <title>Leveraging single-cell genomics to expand the fungal tree of life.</title>
        <authorList>
            <person name="Ahrendt S.R."/>
            <person name="Quandt C.A."/>
            <person name="Ciobanu D."/>
            <person name="Clum A."/>
            <person name="Salamov A."/>
            <person name="Andreopoulos B."/>
            <person name="Cheng J.F."/>
            <person name="Woyke T."/>
            <person name="Pelin A."/>
            <person name="Henrissat B."/>
            <person name="Reynolds N.K."/>
            <person name="Benny G.L."/>
            <person name="Smith M.E."/>
            <person name="James T.Y."/>
            <person name="Grigoriev I.V."/>
        </authorList>
    </citation>
    <scope>NUCLEOTIDE SEQUENCE [LARGE SCALE GENOMIC DNA]</scope>
</reference>